<feature type="binding site" evidence="4">
    <location>
        <position position="105"/>
    </location>
    <ligand>
        <name>S-adenosyl-L-methionine</name>
        <dbReference type="ChEBI" id="CHEBI:59789"/>
    </ligand>
</feature>
<dbReference type="PROSITE" id="PS01230">
    <property type="entry name" value="TRMA_1"/>
    <property type="match status" value="1"/>
</dbReference>
<dbReference type="InterPro" id="IPR010280">
    <property type="entry name" value="U5_MeTrfase_fam"/>
</dbReference>
<gene>
    <name evidence="6" type="ORF">KC717_02670</name>
</gene>
<dbReference type="Proteomes" id="UP000754563">
    <property type="component" value="Unassembled WGS sequence"/>
</dbReference>
<sequence length="220" mass="24905">TDIPNLGKDWKGFHIYYSDPKSPAAKPTDLLHRSGDDHLTTTINGTKLTFGLHSFFQVNVPVFEQTLEDIAQWISPNDNVLDFFSGVGSISLPLHDKFKSAELIEINAEATSFAQKNINDNALQNCIVHTARSEELSSKISKKHIVLLDPPREGLHKDLTKTLCEVKPERIIYLSCNPESQIKDVQLLQDDYEVKMVKFYNFFPRTPHVESLVVLDKVLS</sequence>
<keyword evidence="1 4" id="KW-0489">Methyltransferase</keyword>
<keyword evidence="3 4" id="KW-0949">S-adenosyl-L-methionine</keyword>
<comment type="similarity">
    <text evidence="4">Belongs to the class I-like SAM-binding methyltransferase superfamily. RNA M5U methyltransferase family.</text>
</comment>
<keyword evidence="2 4" id="KW-0808">Transferase</keyword>
<organism evidence="6 7">
    <name type="scientific">Candidatus Dojkabacteria bacterium</name>
    <dbReference type="NCBI Taxonomy" id="2099670"/>
    <lineage>
        <taxon>Bacteria</taxon>
        <taxon>Candidatus Dojkabacteria</taxon>
    </lineage>
</organism>
<dbReference type="PROSITE" id="PS51687">
    <property type="entry name" value="SAM_MT_RNA_M5U"/>
    <property type="match status" value="1"/>
</dbReference>
<dbReference type="PANTHER" id="PTHR11061">
    <property type="entry name" value="RNA M5U METHYLTRANSFERASE"/>
    <property type="match status" value="1"/>
</dbReference>
<feature type="non-terminal residue" evidence="6">
    <location>
        <position position="1"/>
    </location>
</feature>
<dbReference type="GO" id="GO:0006396">
    <property type="term" value="P:RNA processing"/>
    <property type="evidence" value="ECO:0007669"/>
    <property type="project" value="InterPro"/>
</dbReference>
<feature type="binding site" evidence="4">
    <location>
        <position position="84"/>
    </location>
    <ligand>
        <name>S-adenosyl-L-methionine</name>
        <dbReference type="ChEBI" id="CHEBI:59789"/>
    </ligand>
</feature>
<dbReference type="InterPro" id="IPR030390">
    <property type="entry name" value="MeTrfase_TrmA_AS"/>
</dbReference>
<evidence type="ECO:0000256" key="5">
    <source>
        <dbReference type="PROSITE-ProRule" id="PRU10015"/>
    </source>
</evidence>
<dbReference type="GO" id="GO:0008173">
    <property type="term" value="F:RNA methyltransferase activity"/>
    <property type="evidence" value="ECO:0007669"/>
    <property type="project" value="InterPro"/>
</dbReference>
<dbReference type="AlphaFoldDB" id="A0A955RK83"/>
<comment type="caution">
    <text evidence="6">The sequence shown here is derived from an EMBL/GenBank/DDBJ whole genome shotgun (WGS) entry which is preliminary data.</text>
</comment>
<dbReference type="GO" id="GO:0032259">
    <property type="term" value="P:methylation"/>
    <property type="evidence" value="ECO:0007669"/>
    <property type="project" value="UniProtKB-KW"/>
</dbReference>
<evidence type="ECO:0000256" key="2">
    <source>
        <dbReference type="ARBA" id="ARBA00022679"/>
    </source>
</evidence>
<evidence type="ECO:0000256" key="4">
    <source>
        <dbReference type="PROSITE-ProRule" id="PRU01024"/>
    </source>
</evidence>
<feature type="binding site" evidence="4">
    <location>
        <position position="57"/>
    </location>
    <ligand>
        <name>S-adenosyl-L-methionine</name>
        <dbReference type="ChEBI" id="CHEBI:59789"/>
    </ligand>
</feature>
<reference evidence="6" key="1">
    <citation type="submission" date="2020-04" db="EMBL/GenBank/DDBJ databases">
        <authorList>
            <person name="Zhang T."/>
        </authorList>
    </citation>
    <scope>NUCLEOTIDE SEQUENCE</scope>
    <source>
        <strain evidence="6">HKST-UBA11</strain>
    </source>
</reference>
<dbReference type="SUPFAM" id="SSF53335">
    <property type="entry name" value="S-adenosyl-L-methionine-dependent methyltransferases"/>
    <property type="match status" value="1"/>
</dbReference>
<evidence type="ECO:0000256" key="1">
    <source>
        <dbReference type="ARBA" id="ARBA00022603"/>
    </source>
</evidence>
<proteinExistence type="inferred from homology"/>
<dbReference type="Gene3D" id="2.40.50.1070">
    <property type="match status" value="1"/>
</dbReference>
<evidence type="ECO:0000256" key="3">
    <source>
        <dbReference type="ARBA" id="ARBA00022691"/>
    </source>
</evidence>
<dbReference type="InterPro" id="IPR029063">
    <property type="entry name" value="SAM-dependent_MTases_sf"/>
</dbReference>
<feature type="binding site" evidence="4">
    <location>
        <position position="149"/>
    </location>
    <ligand>
        <name>S-adenosyl-L-methionine</name>
        <dbReference type="ChEBI" id="CHEBI:59789"/>
    </ligand>
</feature>
<evidence type="ECO:0000313" key="7">
    <source>
        <dbReference type="Proteomes" id="UP000754563"/>
    </source>
</evidence>
<protein>
    <submittedName>
        <fullName evidence="6">Class I SAM-dependent RNA methyltransferase</fullName>
    </submittedName>
</protein>
<dbReference type="PANTHER" id="PTHR11061:SF30">
    <property type="entry name" value="TRNA (URACIL(54)-C(5))-METHYLTRANSFERASE"/>
    <property type="match status" value="1"/>
</dbReference>
<dbReference type="EMBL" id="JAGQLH010000025">
    <property type="protein sequence ID" value="MCA9385526.1"/>
    <property type="molecule type" value="Genomic_DNA"/>
</dbReference>
<name>A0A955RK83_9BACT</name>
<reference evidence="6" key="2">
    <citation type="journal article" date="2021" name="Microbiome">
        <title>Successional dynamics and alternative stable states in a saline activated sludge microbial community over 9 years.</title>
        <authorList>
            <person name="Wang Y."/>
            <person name="Ye J."/>
            <person name="Ju F."/>
            <person name="Liu L."/>
            <person name="Boyd J.A."/>
            <person name="Deng Y."/>
            <person name="Parks D.H."/>
            <person name="Jiang X."/>
            <person name="Yin X."/>
            <person name="Woodcroft B.J."/>
            <person name="Tyson G.W."/>
            <person name="Hugenholtz P."/>
            <person name="Polz M.F."/>
            <person name="Zhang T."/>
        </authorList>
    </citation>
    <scope>NUCLEOTIDE SEQUENCE</scope>
    <source>
        <strain evidence="6">HKST-UBA11</strain>
    </source>
</reference>
<dbReference type="Gene3D" id="3.40.50.150">
    <property type="entry name" value="Vaccinia Virus protein VP39"/>
    <property type="match status" value="1"/>
</dbReference>
<accession>A0A955RK83</accession>
<evidence type="ECO:0000313" key="6">
    <source>
        <dbReference type="EMBL" id="MCA9385526.1"/>
    </source>
</evidence>
<feature type="active site" evidence="5">
    <location>
        <position position="176"/>
    </location>
</feature>
<feature type="active site" description="Nucleophile" evidence="4">
    <location>
        <position position="176"/>
    </location>
</feature>
<dbReference type="Pfam" id="PF05958">
    <property type="entry name" value="tRNA_U5-meth_tr"/>
    <property type="match status" value="1"/>
</dbReference>